<keyword evidence="1" id="KW-1133">Transmembrane helix</keyword>
<feature type="transmembrane region" description="Helical" evidence="1">
    <location>
        <begin position="62"/>
        <end position="84"/>
    </location>
</feature>
<organism evidence="2">
    <name type="scientific">Cacopsylla melanoneura</name>
    <dbReference type="NCBI Taxonomy" id="428564"/>
    <lineage>
        <taxon>Eukaryota</taxon>
        <taxon>Metazoa</taxon>
        <taxon>Ecdysozoa</taxon>
        <taxon>Arthropoda</taxon>
        <taxon>Hexapoda</taxon>
        <taxon>Insecta</taxon>
        <taxon>Pterygota</taxon>
        <taxon>Neoptera</taxon>
        <taxon>Paraneoptera</taxon>
        <taxon>Hemiptera</taxon>
        <taxon>Sternorrhyncha</taxon>
        <taxon>Psylloidea</taxon>
        <taxon>Psyllidae</taxon>
        <taxon>Psyllinae</taxon>
        <taxon>Cacopsylla</taxon>
    </lineage>
</organism>
<keyword evidence="1" id="KW-0472">Membrane</keyword>
<evidence type="ECO:0000313" key="2">
    <source>
        <dbReference type="EMBL" id="CAG6695819.1"/>
    </source>
</evidence>
<name>A0A8D8TZP5_9HEMI</name>
<keyword evidence="1" id="KW-0812">Transmembrane</keyword>
<reference evidence="2" key="1">
    <citation type="submission" date="2021-05" db="EMBL/GenBank/DDBJ databases">
        <authorList>
            <person name="Alioto T."/>
            <person name="Alioto T."/>
            <person name="Gomez Garrido J."/>
        </authorList>
    </citation>
    <scope>NUCLEOTIDE SEQUENCE</scope>
</reference>
<protein>
    <submittedName>
        <fullName evidence="2">Uncharacterized protein</fullName>
    </submittedName>
</protein>
<proteinExistence type="predicted"/>
<feature type="transmembrane region" description="Helical" evidence="1">
    <location>
        <begin position="20"/>
        <end position="42"/>
    </location>
</feature>
<dbReference type="AlphaFoldDB" id="A0A8D8TZP5"/>
<feature type="transmembrane region" description="Helical" evidence="1">
    <location>
        <begin position="105"/>
        <end position="124"/>
    </location>
</feature>
<dbReference type="EMBL" id="HBUF01325542">
    <property type="protein sequence ID" value="CAG6695819.1"/>
    <property type="molecule type" value="Transcribed_RNA"/>
</dbReference>
<evidence type="ECO:0000256" key="1">
    <source>
        <dbReference type="SAM" id="Phobius"/>
    </source>
</evidence>
<accession>A0A8D8TZP5</accession>
<sequence>MGKFNEILCEPHLVRVLQIFRTLILCSWRISSFYGGSILMYFRLSVIVQAVQRLLSDSKVMLQVYTFCGSILYSLSEWSGYLLLKFRIFYSEKELNGTTNWRIDLLLFLVYRVYLPRIYIHIIFNSVAGI</sequence>